<organism evidence="1 2">
    <name type="scientific">Negadavirga shengliensis</name>
    <dbReference type="NCBI Taxonomy" id="1389218"/>
    <lineage>
        <taxon>Bacteria</taxon>
        <taxon>Pseudomonadati</taxon>
        <taxon>Bacteroidota</taxon>
        <taxon>Cytophagia</taxon>
        <taxon>Cytophagales</taxon>
        <taxon>Cyclobacteriaceae</taxon>
        <taxon>Negadavirga</taxon>
    </lineage>
</organism>
<evidence type="ECO:0000313" key="2">
    <source>
        <dbReference type="Proteomes" id="UP001595818"/>
    </source>
</evidence>
<comment type="caution">
    <text evidence="1">The sequence shown here is derived from an EMBL/GenBank/DDBJ whole genome shotgun (WGS) entry which is preliminary data.</text>
</comment>
<sequence length="41" mass="4841">MIVYKLVSDGLYTIQFYAKVIRVEWTRGKILYDSNLQSIKS</sequence>
<evidence type="ECO:0000313" key="1">
    <source>
        <dbReference type="EMBL" id="MFC4871274.1"/>
    </source>
</evidence>
<protein>
    <submittedName>
        <fullName evidence="1">Uncharacterized protein</fullName>
    </submittedName>
</protein>
<dbReference type="Proteomes" id="UP001595818">
    <property type="component" value="Unassembled WGS sequence"/>
</dbReference>
<reference evidence="2" key="1">
    <citation type="journal article" date="2019" name="Int. J. Syst. Evol. Microbiol.">
        <title>The Global Catalogue of Microorganisms (GCM) 10K type strain sequencing project: providing services to taxonomists for standard genome sequencing and annotation.</title>
        <authorList>
            <consortium name="The Broad Institute Genomics Platform"/>
            <consortium name="The Broad Institute Genome Sequencing Center for Infectious Disease"/>
            <person name="Wu L."/>
            <person name="Ma J."/>
        </authorList>
    </citation>
    <scope>NUCLEOTIDE SEQUENCE [LARGE SCALE GENOMIC DNA]</scope>
    <source>
        <strain evidence="2">CGMCC 4.7466</strain>
    </source>
</reference>
<keyword evidence="2" id="KW-1185">Reference proteome</keyword>
<dbReference type="EMBL" id="JBHSJJ010000003">
    <property type="protein sequence ID" value="MFC4871274.1"/>
    <property type="molecule type" value="Genomic_DNA"/>
</dbReference>
<gene>
    <name evidence="1" type="ORF">ACFPFU_06215</name>
</gene>
<proteinExistence type="predicted"/>
<name>A0ABV9SY06_9BACT</name>
<accession>A0ABV9SY06</accession>